<evidence type="ECO:0000313" key="5">
    <source>
        <dbReference type="EMBL" id="MBC8579527.1"/>
    </source>
</evidence>
<dbReference type="GO" id="GO:0003700">
    <property type="term" value="F:DNA-binding transcription factor activity"/>
    <property type="evidence" value="ECO:0007669"/>
    <property type="project" value="InterPro"/>
</dbReference>
<dbReference type="InterPro" id="IPR018062">
    <property type="entry name" value="HTH_AraC-typ_CS"/>
</dbReference>
<dbReference type="Gene3D" id="2.60.120.10">
    <property type="entry name" value="Jelly Rolls"/>
    <property type="match status" value="1"/>
</dbReference>
<accession>A0A926EJZ4</accession>
<dbReference type="InterPro" id="IPR003313">
    <property type="entry name" value="AraC-bd"/>
</dbReference>
<protein>
    <submittedName>
        <fullName evidence="5">Helix-turn-helix transcriptional regulator</fullName>
    </submittedName>
</protein>
<dbReference type="GO" id="GO:0043565">
    <property type="term" value="F:sequence-specific DNA binding"/>
    <property type="evidence" value="ECO:0007669"/>
    <property type="project" value="InterPro"/>
</dbReference>
<keyword evidence="3" id="KW-0804">Transcription</keyword>
<dbReference type="PROSITE" id="PS01124">
    <property type="entry name" value="HTH_ARAC_FAMILY_2"/>
    <property type="match status" value="1"/>
</dbReference>
<reference evidence="5" key="1">
    <citation type="submission" date="2020-08" db="EMBL/GenBank/DDBJ databases">
        <title>Genome public.</title>
        <authorList>
            <person name="Liu C."/>
            <person name="Sun Q."/>
        </authorList>
    </citation>
    <scope>NUCLEOTIDE SEQUENCE</scope>
    <source>
        <strain evidence="5">NSJ-12</strain>
    </source>
</reference>
<evidence type="ECO:0000256" key="3">
    <source>
        <dbReference type="ARBA" id="ARBA00023163"/>
    </source>
</evidence>
<dbReference type="EMBL" id="JACRSY010000011">
    <property type="protein sequence ID" value="MBC8579527.1"/>
    <property type="molecule type" value="Genomic_DNA"/>
</dbReference>
<dbReference type="Proteomes" id="UP000655830">
    <property type="component" value="Unassembled WGS sequence"/>
</dbReference>
<proteinExistence type="predicted"/>
<organism evidence="5 6">
    <name type="scientific">Zhenhengia yiwuensis</name>
    <dbReference type="NCBI Taxonomy" id="2763666"/>
    <lineage>
        <taxon>Bacteria</taxon>
        <taxon>Bacillati</taxon>
        <taxon>Bacillota</taxon>
        <taxon>Clostridia</taxon>
        <taxon>Lachnospirales</taxon>
        <taxon>Lachnospiraceae</taxon>
        <taxon>Zhenhengia</taxon>
    </lineage>
</organism>
<dbReference type="SUPFAM" id="SSF46689">
    <property type="entry name" value="Homeodomain-like"/>
    <property type="match status" value="1"/>
</dbReference>
<sequence>MKTLSYPKGFYEFFSNQESHIIRSEYVQNLTFLPHMHIQIELLYIVNGSILIQIDNNKQLLSSGSIAFIPPHKIHSFHTEKNSLCILTIFDPILIPEIDYLLKKSTPSHPFISDVPHLLSLKHYFQALTQSSSNSLLSKGYLSIILASILNELSFIDTNTQHNHTIQTILDHIYMHYQEQISLDTIATHLGISKFYISHLFNTQIGCSVPNYINYLRINLAKQLLFTDKNITEIAYECGFESLRSFYRAFTTVCNTTPRQYIKEHQE</sequence>
<dbReference type="PROSITE" id="PS00041">
    <property type="entry name" value="HTH_ARAC_FAMILY_1"/>
    <property type="match status" value="1"/>
</dbReference>
<name>A0A926EJZ4_9FIRM</name>
<dbReference type="SMART" id="SM00342">
    <property type="entry name" value="HTH_ARAC"/>
    <property type="match status" value="1"/>
</dbReference>
<feature type="domain" description="HTH araC/xylS-type" evidence="4">
    <location>
        <begin position="167"/>
        <end position="264"/>
    </location>
</feature>
<evidence type="ECO:0000313" key="6">
    <source>
        <dbReference type="Proteomes" id="UP000655830"/>
    </source>
</evidence>
<gene>
    <name evidence="5" type="ORF">H8718_08285</name>
</gene>
<evidence type="ECO:0000256" key="1">
    <source>
        <dbReference type="ARBA" id="ARBA00023015"/>
    </source>
</evidence>
<keyword evidence="2" id="KW-0238">DNA-binding</keyword>
<dbReference type="Pfam" id="PF02311">
    <property type="entry name" value="AraC_binding"/>
    <property type="match status" value="1"/>
</dbReference>
<keyword evidence="6" id="KW-1185">Reference proteome</keyword>
<dbReference type="RefSeq" id="WP_249332552.1">
    <property type="nucleotide sequence ID" value="NZ_JACRSY010000011.1"/>
</dbReference>
<dbReference type="InterPro" id="IPR009057">
    <property type="entry name" value="Homeodomain-like_sf"/>
</dbReference>
<dbReference type="AlphaFoldDB" id="A0A926EJZ4"/>
<dbReference type="Gene3D" id="1.10.10.60">
    <property type="entry name" value="Homeodomain-like"/>
    <property type="match status" value="2"/>
</dbReference>
<dbReference type="InterPro" id="IPR011051">
    <property type="entry name" value="RmlC_Cupin_sf"/>
</dbReference>
<dbReference type="Pfam" id="PF12833">
    <property type="entry name" value="HTH_18"/>
    <property type="match status" value="1"/>
</dbReference>
<keyword evidence="1" id="KW-0805">Transcription regulation</keyword>
<evidence type="ECO:0000259" key="4">
    <source>
        <dbReference type="PROSITE" id="PS01124"/>
    </source>
</evidence>
<dbReference type="InterPro" id="IPR014710">
    <property type="entry name" value="RmlC-like_jellyroll"/>
</dbReference>
<dbReference type="SUPFAM" id="SSF51182">
    <property type="entry name" value="RmlC-like cupins"/>
    <property type="match status" value="1"/>
</dbReference>
<dbReference type="PANTHER" id="PTHR43280:SF28">
    <property type="entry name" value="HTH-TYPE TRANSCRIPTIONAL ACTIVATOR RHAS"/>
    <property type="match status" value="1"/>
</dbReference>
<dbReference type="PANTHER" id="PTHR43280">
    <property type="entry name" value="ARAC-FAMILY TRANSCRIPTIONAL REGULATOR"/>
    <property type="match status" value="1"/>
</dbReference>
<comment type="caution">
    <text evidence="5">The sequence shown here is derived from an EMBL/GenBank/DDBJ whole genome shotgun (WGS) entry which is preliminary data.</text>
</comment>
<evidence type="ECO:0000256" key="2">
    <source>
        <dbReference type="ARBA" id="ARBA00023125"/>
    </source>
</evidence>
<dbReference type="InterPro" id="IPR018060">
    <property type="entry name" value="HTH_AraC"/>
</dbReference>